<protein>
    <recommendedName>
        <fullName evidence="4">Ecp2 effector protein domain-containing protein</fullName>
    </recommendedName>
</protein>
<reference evidence="2 3" key="1">
    <citation type="submission" date="2016-12" db="EMBL/GenBank/DDBJ databases">
        <title>Draft genome sequence of Fusarium oxysporum causing rot on Narcissus.</title>
        <authorList>
            <person name="Armitage A.D."/>
            <person name="Taylor A."/>
            <person name="Clarkson J.P."/>
            <person name="Harrison R.J."/>
            <person name="Jackson A.C."/>
        </authorList>
    </citation>
    <scope>NUCLEOTIDE SEQUENCE [LARGE SCALE GENOMIC DNA]</scope>
    <source>
        <strain evidence="2 3">N139</strain>
    </source>
</reference>
<proteinExistence type="predicted"/>
<keyword evidence="1" id="KW-0732">Signal</keyword>
<evidence type="ECO:0000256" key="1">
    <source>
        <dbReference type="SAM" id="SignalP"/>
    </source>
</evidence>
<dbReference type="AlphaFoldDB" id="A0A4Q2UWN2"/>
<accession>A0A4Q2UWN2</accession>
<evidence type="ECO:0000313" key="3">
    <source>
        <dbReference type="Proteomes" id="UP000290540"/>
    </source>
</evidence>
<evidence type="ECO:0008006" key="4">
    <source>
        <dbReference type="Google" id="ProtNLM"/>
    </source>
</evidence>
<dbReference type="Proteomes" id="UP000290540">
    <property type="component" value="Unassembled WGS sequence"/>
</dbReference>
<dbReference type="EMBL" id="MQTW01001511">
    <property type="protein sequence ID" value="RYC78030.1"/>
    <property type="molecule type" value="Genomic_DNA"/>
</dbReference>
<comment type="caution">
    <text evidence="2">The sequence shown here is derived from an EMBL/GenBank/DDBJ whole genome shotgun (WGS) entry which is preliminary data.</text>
</comment>
<feature type="chain" id="PRO_5020637683" description="Ecp2 effector protein domain-containing protein" evidence="1">
    <location>
        <begin position="19"/>
        <end position="108"/>
    </location>
</feature>
<feature type="signal peptide" evidence="1">
    <location>
        <begin position="1"/>
        <end position="18"/>
    </location>
</feature>
<name>A0A4Q2UWN2_FUSOX</name>
<gene>
    <name evidence="2" type="ORF">BFJ63_vAg19096</name>
</gene>
<organism evidence="2 3">
    <name type="scientific">Fusarium oxysporum f. sp. narcissi</name>
    <dbReference type="NCBI Taxonomy" id="451672"/>
    <lineage>
        <taxon>Eukaryota</taxon>
        <taxon>Fungi</taxon>
        <taxon>Dikarya</taxon>
        <taxon>Ascomycota</taxon>
        <taxon>Pezizomycotina</taxon>
        <taxon>Sordariomycetes</taxon>
        <taxon>Hypocreomycetidae</taxon>
        <taxon>Hypocreales</taxon>
        <taxon>Nectriaceae</taxon>
        <taxon>Fusarium</taxon>
        <taxon>Fusarium oxysporum species complex</taxon>
    </lineage>
</organism>
<sequence>MRVKTCILLTAFPSNALAMSLYLYSGTDCTVFADELNGVGDCDQVAGNWASARFGATSQGYRAILYADNDCDPRWEIAEFRHGVCYSEHMDIAGSILIIENDGGQGDL</sequence>
<evidence type="ECO:0000313" key="2">
    <source>
        <dbReference type="EMBL" id="RYC78030.1"/>
    </source>
</evidence>